<comment type="caution">
    <text evidence="2">The sequence shown here is derived from an EMBL/GenBank/DDBJ whole genome shotgun (WGS) entry which is preliminary data.</text>
</comment>
<proteinExistence type="inferred from homology"/>
<dbReference type="PANTHER" id="PTHR11803">
    <property type="entry name" value="2-IMINOBUTANOATE/2-IMINOPROPANOATE DEAMINASE RIDA"/>
    <property type="match status" value="1"/>
</dbReference>
<gene>
    <name evidence="2" type="ORF">EDD29_3644</name>
</gene>
<name>A0A3N1CXQ9_9ACTN</name>
<dbReference type="InterPro" id="IPR006175">
    <property type="entry name" value="YjgF/YER057c/UK114"/>
</dbReference>
<dbReference type="PANTHER" id="PTHR11803:SF58">
    <property type="entry name" value="PROTEIN HMF1-RELATED"/>
    <property type="match status" value="1"/>
</dbReference>
<accession>A0A3N1CXQ9</accession>
<dbReference type="Pfam" id="PF01042">
    <property type="entry name" value="Ribonuc_L-PSP"/>
    <property type="match status" value="1"/>
</dbReference>
<dbReference type="GO" id="GO:0005829">
    <property type="term" value="C:cytosol"/>
    <property type="evidence" value="ECO:0007669"/>
    <property type="project" value="TreeGrafter"/>
</dbReference>
<keyword evidence="3" id="KW-1185">Reference proteome</keyword>
<evidence type="ECO:0000256" key="1">
    <source>
        <dbReference type="ARBA" id="ARBA00010552"/>
    </source>
</evidence>
<protein>
    <submittedName>
        <fullName evidence="2">Enamine deaminase RidA (YjgF/YER057c/UK114 family)</fullName>
    </submittedName>
</protein>
<dbReference type="AlphaFoldDB" id="A0A3N1CXQ9"/>
<dbReference type="Gene3D" id="3.30.1330.40">
    <property type="entry name" value="RutC-like"/>
    <property type="match status" value="1"/>
</dbReference>
<evidence type="ECO:0000313" key="3">
    <source>
        <dbReference type="Proteomes" id="UP000272400"/>
    </source>
</evidence>
<dbReference type="RefSeq" id="WP_123665517.1">
    <property type="nucleotide sequence ID" value="NZ_RJKE01000001.1"/>
</dbReference>
<dbReference type="OrthoDB" id="3212792at2"/>
<comment type="similarity">
    <text evidence="1">Belongs to the RutC family.</text>
</comment>
<organism evidence="2 3">
    <name type="scientific">Actinocorallia herbida</name>
    <dbReference type="NCBI Taxonomy" id="58109"/>
    <lineage>
        <taxon>Bacteria</taxon>
        <taxon>Bacillati</taxon>
        <taxon>Actinomycetota</taxon>
        <taxon>Actinomycetes</taxon>
        <taxon>Streptosporangiales</taxon>
        <taxon>Thermomonosporaceae</taxon>
        <taxon>Actinocorallia</taxon>
    </lineage>
</organism>
<dbReference type="EMBL" id="RJKE01000001">
    <property type="protein sequence ID" value="ROO86083.1"/>
    <property type="molecule type" value="Genomic_DNA"/>
</dbReference>
<dbReference type="CDD" id="cd00448">
    <property type="entry name" value="YjgF_YER057c_UK114_family"/>
    <property type="match status" value="1"/>
</dbReference>
<sequence>MTIERADPPGLASAPGLISQVVTVTDRKLVHLSGQVAWDERGALVAPGDHVGQAARIARNVDTALAAVGATRADIVKETVYVVDHTPELLQPILAALRDGTQPPPASTFLGVTALFAPGFLIEVDIIAAISR</sequence>
<reference evidence="2 3" key="1">
    <citation type="submission" date="2018-11" db="EMBL/GenBank/DDBJ databases">
        <title>Sequencing the genomes of 1000 actinobacteria strains.</title>
        <authorList>
            <person name="Klenk H.-P."/>
        </authorList>
    </citation>
    <scope>NUCLEOTIDE SEQUENCE [LARGE SCALE GENOMIC DNA]</scope>
    <source>
        <strain evidence="2 3">DSM 44254</strain>
    </source>
</reference>
<dbReference type="InterPro" id="IPR035959">
    <property type="entry name" value="RutC-like_sf"/>
</dbReference>
<dbReference type="Proteomes" id="UP000272400">
    <property type="component" value="Unassembled WGS sequence"/>
</dbReference>
<evidence type="ECO:0000313" key="2">
    <source>
        <dbReference type="EMBL" id="ROO86083.1"/>
    </source>
</evidence>
<dbReference type="GO" id="GO:0019239">
    <property type="term" value="F:deaminase activity"/>
    <property type="evidence" value="ECO:0007669"/>
    <property type="project" value="TreeGrafter"/>
</dbReference>
<dbReference type="SUPFAM" id="SSF55298">
    <property type="entry name" value="YjgF-like"/>
    <property type="match status" value="1"/>
</dbReference>